<evidence type="ECO:0000313" key="2">
    <source>
        <dbReference type="Proteomes" id="UP001602013"/>
    </source>
</evidence>
<accession>A0ABW6T3Q6</accession>
<evidence type="ECO:0000313" key="1">
    <source>
        <dbReference type="EMBL" id="MFF3671012.1"/>
    </source>
</evidence>
<organism evidence="1 2">
    <name type="scientific">Microtetraspora malaysiensis</name>
    <dbReference type="NCBI Taxonomy" id="161358"/>
    <lineage>
        <taxon>Bacteria</taxon>
        <taxon>Bacillati</taxon>
        <taxon>Actinomycetota</taxon>
        <taxon>Actinomycetes</taxon>
        <taxon>Streptosporangiales</taxon>
        <taxon>Streptosporangiaceae</taxon>
        <taxon>Microtetraspora</taxon>
    </lineage>
</organism>
<protein>
    <submittedName>
        <fullName evidence="1">Uncharacterized protein</fullName>
    </submittedName>
</protein>
<name>A0ABW6T3Q6_9ACTN</name>
<keyword evidence="2" id="KW-1185">Reference proteome</keyword>
<dbReference type="Proteomes" id="UP001602013">
    <property type="component" value="Unassembled WGS sequence"/>
</dbReference>
<dbReference type="RefSeq" id="WP_387417215.1">
    <property type="nucleotide sequence ID" value="NZ_JBIASD010000038.1"/>
</dbReference>
<gene>
    <name evidence="1" type="ORF">ACFYXI_36045</name>
</gene>
<sequence>MWEAGSCAQVKADLRPRVQARLDDAEARAAELVTFTGFLRTALAHLDALPDRDAQCDPQCAFLAPPGAEPAGGRWRSAPVACSLSGDGLADRLAQWRTLLHAAERKEIPDGMRLTLPAERAVAVAELAVAEQRCCPFFDFRLHLDGPVLHLEVRTPADGAGLLAGLLGPPA</sequence>
<comment type="caution">
    <text evidence="1">The sequence shown here is derived from an EMBL/GenBank/DDBJ whole genome shotgun (WGS) entry which is preliminary data.</text>
</comment>
<proteinExistence type="predicted"/>
<dbReference type="EMBL" id="JBIASD010000038">
    <property type="protein sequence ID" value="MFF3671012.1"/>
    <property type="molecule type" value="Genomic_DNA"/>
</dbReference>
<reference evidence="1 2" key="1">
    <citation type="submission" date="2024-10" db="EMBL/GenBank/DDBJ databases">
        <title>The Natural Products Discovery Center: Release of the First 8490 Sequenced Strains for Exploring Actinobacteria Biosynthetic Diversity.</title>
        <authorList>
            <person name="Kalkreuter E."/>
            <person name="Kautsar S.A."/>
            <person name="Yang D."/>
            <person name="Bader C.D."/>
            <person name="Teijaro C.N."/>
            <person name="Fluegel L."/>
            <person name="Davis C.M."/>
            <person name="Simpson J.R."/>
            <person name="Lauterbach L."/>
            <person name="Steele A.D."/>
            <person name="Gui C."/>
            <person name="Meng S."/>
            <person name="Li G."/>
            <person name="Viehrig K."/>
            <person name="Ye F."/>
            <person name="Su P."/>
            <person name="Kiefer A.F."/>
            <person name="Nichols A."/>
            <person name="Cepeda A.J."/>
            <person name="Yan W."/>
            <person name="Fan B."/>
            <person name="Jiang Y."/>
            <person name="Adhikari A."/>
            <person name="Zheng C.-J."/>
            <person name="Schuster L."/>
            <person name="Cowan T.M."/>
            <person name="Smanski M.J."/>
            <person name="Chevrette M.G."/>
            <person name="De Carvalho L.P.S."/>
            <person name="Shen B."/>
        </authorList>
    </citation>
    <scope>NUCLEOTIDE SEQUENCE [LARGE SCALE GENOMIC DNA]</scope>
    <source>
        <strain evidence="1 2">NPDC002173</strain>
    </source>
</reference>